<evidence type="ECO:0000256" key="11">
    <source>
        <dbReference type="ARBA" id="ARBA00022581"/>
    </source>
</evidence>
<evidence type="ECO:0000256" key="9">
    <source>
        <dbReference type="ARBA" id="ARBA00022511"/>
    </source>
</evidence>
<comment type="PTM">
    <text evidence="33">Highly glycosylated by host. The high number of glycan on the protein is reffered to as 'glycan shield' because it contributes to hide protein sequence from adaptive immune system.</text>
</comment>
<evidence type="ECO:0000256" key="35">
    <source>
        <dbReference type="SAM" id="MobiDB-lite"/>
    </source>
</evidence>
<comment type="function">
    <text evidence="33">Surface protein gp120: Attaches the virus to the host lymphoid cell by binding to the primary receptor CD4. This interaction induces a structural rearrangement creating a high affinity binding site for a chemokine coreceptor like CXCR4 and/or CCR5. Acts as a ligand for CD209/DC-SIGN and CLEC4M/DC-SIGNR, which are respectively found on dendritic cells (DCs), and on endothelial cells of liver sinusoids and lymph node sinuses. These interactions allow capture of viral particles at mucosal surfaces by these cells and subsequent transmission to permissive cells. HIV subverts the migration properties of dendritic cells to gain access to CD4+ T-cells in lymph nodes. Virus transmission to permissive T-cells occurs either in trans (without DCs infection, through viral capture and transmission), or in cis (following DCs productive infection, through the usual CD4-gp120 interaction), thereby inducing a robust infection. In trans infection, bound virions remain infectious over days and it is proposed that they are not degraded, but protected in non-lysosomal acidic organelles within the DCs close to the cell membrane thus contributing to the viral infectious potential during DCs' migration from the periphery to the lymphoid tissues. On arrival at lymphoid tissues, intact virions recycle back to DCs' cell surface allowing virus transmission to CD4+ T-cells.</text>
</comment>
<evidence type="ECO:0000256" key="23">
    <source>
        <dbReference type="ARBA" id="ARBA00023046"/>
    </source>
</evidence>
<dbReference type="InterPro" id="IPR037527">
    <property type="entry name" value="Gp160"/>
</dbReference>
<keyword evidence="20 33" id="KW-0261">Viral envelope protein</keyword>
<dbReference type="InterPro" id="IPR000328">
    <property type="entry name" value="GP41-like"/>
</dbReference>
<comment type="miscellaneous">
    <text evidence="33">Inhibitors targeting HIV-1 viral envelope proteins are used as antiretroviral drugs. Attachment of virions to the cell surface via non-specific interactions and CD4 binding can be blocked by inhibitors that include cyanovirin-N, cyclotriazadisulfonamide analogs, PRO 2000, TNX 355 and PRO 542. In addition, BMS 806 can block CD4-induced conformational changes. Env interactions with the coreceptor molecules can be targeted by CCR5 antagonists including SCH-D, maraviroc (UK 427857) and aplaviroc (GW 873140), and the CXCR4 antagonist AMD 070. Fusion of viral and cellular membranes can be inhibited by peptides such as enfuvirtide and tifuvirtide (T 1249). Resistance to inhibitors associated with mutations in Env are observed. Most of the time, single mutations confer only a modest reduction in drug susceptibility. Combination of several mutations is usually required to develop a high-level drug resistance.</text>
</comment>
<comment type="PTM">
    <text evidence="33">Palmitoylation of the transmembrane protein and of Env polyprotein (prior to its proteolytic cleavage) is essential for their association with host cell membrane lipid rafts. Palmitoylation is therefore required for envelope trafficking to classical lipid rafts, but not for viral replication.</text>
</comment>
<comment type="subunit">
    <text evidence="32">The mature envelope protein (Env) consists of a homotrimer of non-covalently associated gp120-gp41 heterodimers. The resulting complex protrudes from the virus surface as a spike. There seems to be as few as 10 spikes on the average virion. Interacts with host CD4, CCR5 and CXCR4. Gp120 also interacts with the C-type lectins CD209/DC-SIGN and CLEC4M/DC-SIGNR (collectively referred to as DC-SIGN(R)). Gp120 and gp41 interact with GalCer. Gp120 interacts with host ITGA4/ITGB7 complex; on CD4+ T-cells, this interaction results in rapid activation of integrin ITGAL/LFA-1, which facilitates efficient cell-to-cell spreading of HIV-1. Gp120 interacts with cell-associated heparan sulfate; this interaction increases virus infectivity on permissive cells and may be involved in infection of CD4- cells.</text>
</comment>
<dbReference type="InterPro" id="IPR036377">
    <property type="entry name" value="Gp120_core_sf"/>
</dbReference>
<dbReference type="Gene3D" id="1.20.5.490">
    <property type="entry name" value="Single helix bin"/>
    <property type="match status" value="1"/>
</dbReference>
<dbReference type="GO" id="GO:0039654">
    <property type="term" value="P:fusion of virus membrane with host endosome membrane"/>
    <property type="evidence" value="ECO:0007669"/>
    <property type="project" value="UniProtKB-UniRule"/>
</dbReference>
<dbReference type="SUPFAM" id="SSF58069">
    <property type="entry name" value="Virus ectodomain"/>
    <property type="match status" value="1"/>
</dbReference>
<keyword evidence="29 33" id="KW-0899">Viral immunoevasion</keyword>
<evidence type="ECO:0000256" key="13">
    <source>
        <dbReference type="ARBA" id="ARBA00022685"/>
    </source>
</evidence>
<comment type="domain">
    <text evidence="33">The CD4-binding region is targeted by the antibody b12.</text>
</comment>
<evidence type="ECO:0000256" key="31">
    <source>
        <dbReference type="ARBA" id="ARBA00023296"/>
    </source>
</evidence>
<feature type="disulfide bond" evidence="33">
    <location>
        <begin position="52"/>
        <end position="72"/>
    </location>
</feature>
<evidence type="ECO:0000256" key="29">
    <source>
        <dbReference type="ARBA" id="ARBA00023280"/>
    </source>
</evidence>
<evidence type="ECO:0000256" key="6">
    <source>
        <dbReference type="ARBA" id="ARBA00004650"/>
    </source>
</evidence>
<evidence type="ECO:0000256" key="21">
    <source>
        <dbReference type="ARBA" id="ARBA00022890"/>
    </source>
</evidence>
<dbReference type="Gene3D" id="2.170.40.20">
    <property type="entry name" value="Human immunodeficiency virus 1, Gp160, envelope glycoprotein"/>
    <property type="match status" value="2"/>
</dbReference>
<name>A0A0M4JN82_HV1</name>
<keyword evidence="7 33" id="KW-1168">Fusion of virus membrane with host membrane</keyword>
<keyword evidence="31 33" id="KW-1160">Virus entry into host cell</keyword>
<evidence type="ECO:0000256" key="8">
    <source>
        <dbReference type="ARBA" id="ARBA00022510"/>
    </source>
</evidence>
<comment type="subcellular location">
    <subcellularLocation>
        <location evidence="3">Host cell membrane</location>
        <topology evidence="3">Peripheral membrane protein</topology>
    </subcellularLocation>
    <subcellularLocation>
        <location evidence="1">Host cell membrane</location>
        <topology evidence="1">Single-pass type I membrane protein</topology>
    </subcellularLocation>
    <subcellularLocation>
        <location evidence="2">Host endosome membrane</location>
        <topology evidence="2">Peripheral membrane protein</topology>
    </subcellularLocation>
    <subcellularLocation>
        <location evidence="5">Host endosome membrane</location>
        <topology evidence="5">Single-pass type I membrane protein</topology>
    </subcellularLocation>
    <subcellularLocation>
        <location evidence="6">Virion membrane</location>
        <topology evidence="6">Peripheral membrane protein</topology>
    </subcellularLocation>
    <subcellularLocation>
        <location evidence="4">Virion membrane</location>
        <topology evidence="4">Single-pass type I membrane protein</topology>
    </subcellularLocation>
</comment>
<feature type="short sequence motif" description="YXXL motif; contains endocytosis signal" evidence="33">
    <location>
        <begin position="705"/>
        <end position="708"/>
    </location>
</feature>
<comment type="caution">
    <text evidence="33 34">Lacks conserved residue(s) required for the propagation of feature annotation.</text>
</comment>
<evidence type="ECO:0000313" key="38">
    <source>
        <dbReference type="EMBL" id="ALD52154.1"/>
    </source>
</evidence>
<evidence type="ECO:0000259" key="37">
    <source>
        <dbReference type="Pfam" id="PF00517"/>
    </source>
</evidence>
<keyword evidence="10 33" id="KW-1165">Clathrin-mediated endocytosis of virus by host</keyword>
<evidence type="ECO:0000256" key="24">
    <source>
        <dbReference type="ARBA" id="ARBA00023054"/>
    </source>
</evidence>
<accession>A0A0M4JN82</accession>
<evidence type="ECO:0000256" key="18">
    <source>
        <dbReference type="ARBA" id="ARBA00022844"/>
    </source>
</evidence>
<evidence type="ECO:0000256" key="12">
    <source>
        <dbReference type="ARBA" id="ARBA00022595"/>
    </source>
</evidence>
<dbReference type="GO" id="GO:0016020">
    <property type="term" value="C:membrane"/>
    <property type="evidence" value="ECO:0007669"/>
    <property type="project" value="UniProtKB-UniRule"/>
</dbReference>
<evidence type="ECO:0000256" key="20">
    <source>
        <dbReference type="ARBA" id="ARBA00022879"/>
    </source>
</evidence>
<feature type="region of interest" description="V5" evidence="33">
    <location>
        <begin position="454"/>
        <end position="464"/>
    </location>
</feature>
<evidence type="ECO:0000256" key="4">
    <source>
        <dbReference type="ARBA" id="ARBA00004563"/>
    </source>
</evidence>
<evidence type="ECO:0000256" key="16">
    <source>
        <dbReference type="ARBA" id="ARBA00022729"/>
    </source>
</evidence>
<feature type="topological domain" description="Cytoplasmic" evidence="33">
    <location>
        <begin position="699"/>
        <end position="849"/>
    </location>
</feature>
<keyword evidence="11 33" id="KW-0945">Host-virus interaction</keyword>
<keyword evidence="8 33" id="KW-1170">Fusion of virus membrane with host endosomal membrane</keyword>
<evidence type="ECO:0000256" key="34">
    <source>
        <dbReference type="RuleBase" id="RU363095"/>
    </source>
</evidence>
<comment type="function">
    <text evidence="33">Envelope glycoprotein gp160: Oligomerizes in the host endoplasmic reticulum into predominantly trimers. In a second time, gp160 transits in the host Golgi, where glycosylation is completed. The precursor is then proteolytically cleaved in the trans-Golgi and thereby activated by cellular furin or furin-like proteases to produce gp120 and gp41.</text>
</comment>
<organismHost>
    <name type="scientific">Homo sapiens</name>
    <name type="common">Human</name>
    <dbReference type="NCBI Taxonomy" id="9606"/>
</organismHost>
<evidence type="ECO:0000256" key="26">
    <source>
        <dbReference type="ARBA" id="ARBA00023139"/>
    </source>
</evidence>
<proteinExistence type="inferred from homology"/>
<keyword evidence="24 33" id="KW-0175">Coiled coil</keyword>
<comment type="subunit">
    <text evidence="33">The mature envelope protein (Env) consists of a homotrimer of non-covalently associated gp120-gp41 heterodimers. The resulting complex protrudes from the virus surface as a spike. There seems to be as few as 10 spikes on the average virion. Surface protein gp120 interacts with host CD4, CCR5 and CXCR4. Gp120 also interacts with the C-type lectins CD209/DC-SIGN and CLEC4M/DC-SIGNR (collectively referred to as DC-SIGN(R)). Gp120 and gp41 interact with GalCer. Gp120 interacts with host ITGA4/ITGB7 complex; on CD4+ T-cells, this interaction results in rapid activation of integrin ITGAL/LFA-1, which facilitates efficient cell-to-cell spreading of HIV-1. Gp120 interacts with cell-associated heparan sulfate; this interaction increases virus infectivity on permissive cells and may be involved in infection of CD4- cells.</text>
</comment>
<reference evidence="38" key="2">
    <citation type="submission" date="2015-08" db="EMBL/GenBank/DDBJ databases">
        <authorList>
            <person name="Babu N.S."/>
            <person name="Beckwith C.J."/>
            <person name="Beseler K.G."/>
            <person name="Brison A."/>
            <person name="Carone J.V."/>
            <person name="Caskin T.P."/>
            <person name="Diamond M."/>
            <person name="Durham M.E."/>
            <person name="Foxe J.M."/>
            <person name="Go M."/>
            <person name="Henderson B.A."/>
            <person name="Jones I.B."/>
            <person name="McGettigan J.A."/>
            <person name="Micheletti S.J."/>
            <person name="Nasrallah M.E."/>
            <person name="Ortiz D."/>
            <person name="Piller C.R."/>
            <person name="Privatt S.R."/>
            <person name="Schneider S.L."/>
            <person name="Sharp S."/>
            <person name="Smith T.C."/>
            <person name="Stanton J.D."/>
            <person name="Ullery H.E."/>
            <person name="Wilson R.J."/>
            <person name="Serrano M.G."/>
            <person name="Buck G."/>
            <person name="Lee V."/>
            <person name="Wang Y."/>
            <person name="Carvalho R."/>
            <person name="Voegtly L."/>
            <person name="Shi R."/>
            <person name="Duckworth R."/>
            <person name="Johnson A."/>
            <person name="Loviza R."/>
            <person name="Walstead R."/>
            <person name="Shah Z."/>
            <person name="Kiflezghi M."/>
            <person name="Wade K."/>
            <person name="Ball S.L."/>
            <person name="Bradley K.W."/>
            <person name="Asai D.J."/>
            <person name="Bowman C.A."/>
            <person name="Russell D.A."/>
            <person name="Pope W.H."/>
            <person name="Jacobs-Sera D."/>
            <person name="Hendrix R.W."/>
            <person name="Hatfull G.F."/>
        </authorList>
    </citation>
    <scope>NUCLEOTIDE SEQUENCE</scope>
    <source>
        <strain evidence="38">Pat12day86clone13</strain>
    </source>
</reference>
<feature type="compositionally biased region" description="Basic and acidic residues" evidence="35">
    <location>
        <begin position="719"/>
        <end position="734"/>
    </location>
</feature>
<evidence type="ECO:0000256" key="27">
    <source>
        <dbReference type="ARBA" id="ARBA00023157"/>
    </source>
</evidence>
<gene>
    <name evidence="33 38" type="primary">env</name>
</gene>
<feature type="disulfide bond" evidence="33">
    <location>
        <begin position="215"/>
        <end position="244"/>
    </location>
</feature>
<evidence type="ECO:0000256" key="2">
    <source>
        <dbReference type="ARBA" id="ARBA00004433"/>
    </source>
</evidence>
<dbReference type="Pfam" id="PF00517">
    <property type="entry name" value="GP41"/>
    <property type="match status" value="1"/>
</dbReference>
<keyword evidence="26 33" id="KW-0564">Palmitate</keyword>
<feature type="region of interest" description="MPER; binding to GalCer" evidence="33">
    <location>
        <begin position="655"/>
        <end position="676"/>
    </location>
</feature>
<keyword evidence="23 33" id="KW-1039">Host endosome</keyword>
<reference evidence="38" key="1">
    <citation type="journal article" date="2015" name="J. Virol.">
        <title>Characterizing the Diverse Mutational Pathways Associated with R5-Tropic Maraviroc Resistance: HIV-1 That Uses the Drug-Bound CCR5 Coreceptor.</title>
        <authorList>
            <person name="Jiang X."/>
            <person name="Feyertag F."/>
            <person name="Meehan C.J."/>
            <person name="McCormack G.P."/>
            <person name="Travers S.A."/>
            <person name="Craig C."/>
            <person name="Westby M."/>
            <person name="Lewis M."/>
            <person name="Robertson D.L."/>
        </authorList>
    </citation>
    <scope>NUCLEOTIDE SEQUENCE</scope>
    <source>
        <strain evidence="38">Pat12day86clone13</strain>
    </source>
</reference>
<dbReference type="GO" id="GO:0019082">
    <property type="term" value="P:viral protein processing"/>
    <property type="evidence" value="ECO:0007669"/>
    <property type="project" value="UniProtKB-UniRule"/>
</dbReference>
<feature type="short sequence motif" description="Di-leucine internalization motif" evidence="33">
    <location>
        <begin position="848"/>
        <end position="849"/>
    </location>
</feature>
<evidence type="ECO:0000256" key="33">
    <source>
        <dbReference type="HAMAP-Rule" id="MF_04083"/>
    </source>
</evidence>
<comment type="PTM">
    <text evidence="33">Specific enzymatic cleavages in vivo yield mature proteins. Envelope glycoproteins are synthesized as a inactive precursor that is heavily N-glycosylated and processed likely by host cell furin in the Golgi to yield the mature SU and TM proteins. The cleavage site between SU and TM requires the minimal sequence [KR]-X-[KR]-R. About 2 of the 9 disulfide bonds of gp41 are reduced by P4HB/PDI, following binding to CD4 receptor.</text>
</comment>
<evidence type="ECO:0000259" key="36">
    <source>
        <dbReference type="Pfam" id="PF00516"/>
    </source>
</evidence>
<comment type="subcellular location">
    <molecule>Surface protein gp120</molecule>
    <subcellularLocation>
        <location evidence="33">Virion membrane</location>
        <topology evidence="33">Peripheral membrane protein</topology>
    </subcellularLocation>
    <subcellularLocation>
        <location evidence="33">Host cell membrane</location>
        <topology evidence="33">Peripheral membrane protein</topology>
    </subcellularLocation>
    <subcellularLocation>
        <location evidence="33">Host endosome membrane</location>
        <topology evidence="33">Single-pass type I membrane protein</topology>
    </subcellularLocation>
    <text evidence="33">The surface protein is not anchored to the viral envelope, but associates with the extravirion surface through its binding to TM. It is probably concentrated at the site of budding and incorporated into the virions possibly by contacts between the cytoplasmic tail of Env and the N-terminus of Gag.</text>
</comment>
<keyword evidence="9 33" id="KW-1032">Host cell membrane</keyword>
<evidence type="ECO:0000256" key="5">
    <source>
        <dbReference type="ARBA" id="ARBA00004578"/>
    </source>
</evidence>
<evidence type="ECO:0000256" key="25">
    <source>
        <dbReference type="ARBA" id="ARBA00023136"/>
    </source>
</evidence>
<dbReference type="GO" id="GO:0019062">
    <property type="term" value="P:virion attachment to host cell"/>
    <property type="evidence" value="ECO:0007669"/>
    <property type="project" value="UniProtKB-UniRule"/>
</dbReference>
<comment type="domain">
    <text evidence="33">Some of the most genetically diverse regions of the viral genome are present in Env. They are called variable regions 1 through 5 (V1 through V5). Coreceptor usage of gp120 is determined mainly by the primary structure of the third variable region (V3) in the outer domain of gp120. The sequence of V3 determines which coreceptor, CCR5 and/or CXCR4 (corresponding to R5/macrophage, X4/T cell and R5X4/T cell and macrophage tropism), is used to trigger the fusion potential of the Env complex, and hence which cells the virus can infect. Binding to CCR5 involves a region adjacent in addition to V3.</text>
</comment>
<dbReference type="GO" id="GO:1903908">
    <property type="term" value="P:positive regulation of plasma membrane raft polarization"/>
    <property type="evidence" value="ECO:0007669"/>
    <property type="project" value="UniProtKB-UniRule"/>
</dbReference>
<comment type="domain">
    <text evidence="33">The YXXL motif is involved in determining the exact site of viral release at the surface of infected mononuclear cells and promotes endocytosis. YXXL and di-leucine endocytosis motifs interact directly or indirectly with the clathrin adapter complexes, opperate independently, and their activities are not additive.</text>
</comment>
<dbReference type="Pfam" id="PF00516">
    <property type="entry name" value="GP120"/>
    <property type="match status" value="1"/>
</dbReference>
<sequence length="849" mass="96850">MRVTGIRKNYQHWKWGILLLGMLMICSGTEKLWVTVYYGVPVWKEATTTLFCASDAKAYDTEVHNVWATHACVPTDPSPQEVELKNVTENFNMWENDMVEQMHEDIISLWDQSLKPCVKLTPLCVTLNCTDYANNATNITNWGKMEREEIKNCSFNVTTNIRDKIKKEYALFYSLDIVPIDNNDNTSYRLISCNTSVLTQACPKVSFEPIPIHYCAPAGFAILKCNDKKFNGKGQCNNVSTVQCTHGIRPVVSTQLLLNGSLAEDEVVIRSDNFTDNAKTIIVQLNETVKINCIRPNNNTRKSIHIGPGRSFYATGDVIGDIRQAHCNISRAEWNKTLEQIVKKLREDKQFQNKTIKFSNSSGGDPEIVTHSFNCGGEFFYCNTTKLFNSTWPVNSTGNSTEEEKNITLPCRIKQIINMWQEVGKAMYAPPIKGQIRCSSNITGLLLTRDGGATNNTTEIFRPGGGNMKDNWRSELYKYKVVKIEPLGVAPTKAKRRVVQREKRAVGFGAMFLGFLGAAGSTMGAASVTLTVQARQLLSGIVQQQNDLLRAIEAQQHLLQLTVWGIKQLQARVLAVERYLKDQQLLGIWGCSGKLICTTTVPWNASWSNKSQEMIWQNMTWMQWEKEIDNYTDLIYRLLEKSQNQQEKNEQELLELDKWASLWSWFDITNWLWYIKIFIMIVGGLIGLRIVFAVLSVVNRVRQGYSPLSFQTRLPTQRGPDRPEGIEGEGGERDRDTSVRLVDGFLALIWDDLRSLCLFSYHRLRDLLLIVARTVELLGRRGWEILKYLWNLLQYWSQEIKNSAISLLNATAIAVGEGTDRVIEIFQRVFRAFIHIPRRIRQGFERALL</sequence>
<dbReference type="GO" id="GO:0005198">
    <property type="term" value="F:structural molecule activity"/>
    <property type="evidence" value="ECO:0007669"/>
    <property type="project" value="UniProtKB-UniRule"/>
</dbReference>
<feature type="lipid moiety-binding region" description="S-palmitoyl cysteine; by host" evidence="33">
    <location>
        <position position="757"/>
    </location>
</feature>
<feature type="transmembrane region" description="Helical" evidence="34">
    <location>
        <begin position="505"/>
        <end position="528"/>
    </location>
</feature>
<dbReference type="FunFam" id="1.10.287.210:FF:000001">
    <property type="entry name" value="Envelope glycoprotein gp160"/>
    <property type="match status" value="1"/>
</dbReference>
<dbReference type="GO" id="GO:1903911">
    <property type="term" value="P:positive regulation of receptor clustering"/>
    <property type="evidence" value="ECO:0007669"/>
    <property type="project" value="UniProtKB-UniRule"/>
</dbReference>
<dbReference type="GO" id="GO:0075512">
    <property type="term" value="P:clathrin-dependent endocytosis of virus by host cell"/>
    <property type="evidence" value="ECO:0007669"/>
    <property type="project" value="UniProtKB-UniRule"/>
</dbReference>
<dbReference type="GO" id="GO:0044175">
    <property type="term" value="C:host cell endosome membrane"/>
    <property type="evidence" value="ECO:0007669"/>
    <property type="project" value="UniProtKB-SubCell"/>
</dbReference>
<feature type="region of interest" description="Fusion peptide" evidence="33">
    <location>
        <begin position="505"/>
        <end position="525"/>
    </location>
</feature>
<dbReference type="EMBL" id="KT452275">
    <property type="protein sequence ID" value="ALD52154.1"/>
    <property type="molecule type" value="Genomic_RNA"/>
</dbReference>
<evidence type="ECO:0000256" key="7">
    <source>
        <dbReference type="ARBA" id="ARBA00022506"/>
    </source>
</evidence>
<dbReference type="CDD" id="cd09909">
    <property type="entry name" value="HIV-1-like_HR1-HR2"/>
    <property type="match status" value="1"/>
</dbReference>
<keyword evidence="15 33" id="KW-0053">Apoptosis</keyword>
<feature type="coiled-coil region" evidence="33">
    <location>
        <begin position="626"/>
        <end position="660"/>
    </location>
</feature>
<dbReference type="GO" id="GO:0020002">
    <property type="term" value="C:host cell plasma membrane"/>
    <property type="evidence" value="ECO:0007669"/>
    <property type="project" value="UniProtKB-SubCell"/>
</dbReference>
<dbReference type="GO" id="GO:0019031">
    <property type="term" value="C:viral envelope"/>
    <property type="evidence" value="ECO:0007669"/>
    <property type="project" value="UniProtKB-KW"/>
</dbReference>
<organism evidence="38">
    <name type="scientific">Human immunodeficiency virus type 1</name>
    <name type="common">HIV-1</name>
    <dbReference type="NCBI Taxonomy" id="11676"/>
    <lineage>
        <taxon>Viruses</taxon>
        <taxon>Riboviria</taxon>
        <taxon>Pararnavirae</taxon>
        <taxon>Artverviricota</taxon>
        <taxon>Revtraviricetes</taxon>
        <taxon>Ortervirales</taxon>
        <taxon>Retroviridae</taxon>
        <taxon>Orthoretrovirinae</taxon>
        <taxon>Lentivirus</taxon>
        <taxon>Lentivirus humimdef1</taxon>
    </lineage>
</organism>
<keyword evidence="14 33" id="KW-0812">Transmembrane</keyword>
<feature type="domain" description="Human immunodeficiency virus 1 envelope glycoprotein Gp120" evidence="36">
    <location>
        <begin position="32"/>
        <end position="504"/>
    </location>
</feature>
<evidence type="ECO:0000256" key="1">
    <source>
        <dbReference type="ARBA" id="ARBA00004402"/>
    </source>
</evidence>
<feature type="site" description="Cleavage; by host furin" evidence="33">
    <location>
        <begin position="504"/>
        <end position="505"/>
    </location>
</feature>
<comment type="domain">
    <text evidence="33 34">The 17 amino acids long immunosuppressive region is present in many retroviral envelope proteins. Synthetic peptides derived from this relatively conserved sequence inhibit immune function in vitro and in vivo.</text>
</comment>
<evidence type="ECO:0000256" key="14">
    <source>
        <dbReference type="ARBA" id="ARBA00022692"/>
    </source>
</evidence>
<keyword evidence="30 33" id="KW-0449">Lipoprotein</keyword>
<evidence type="ECO:0000256" key="3">
    <source>
        <dbReference type="ARBA" id="ARBA00004505"/>
    </source>
</evidence>
<feature type="chain" id="PRO_5023217805" description="Envelope glycoprotein gp160" evidence="33">
    <location>
        <begin position="31"/>
        <end position="849"/>
    </location>
</feature>
<protein>
    <recommendedName>
        <fullName evidence="33">Envelope glycoprotein gp160</fullName>
    </recommendedName>
    <alternativeName>
        <fullName evidence="33">Env polyprotein</fullName>
    </alternativeName>
    <component>
        <recommendedName>
            <fullName evidence="33">Surface protein gp120</fullName>
            <shortName evidence="33">SU</shortName>
        </recommendedName>
        <alternativeName>
            <fullName evidence="33">Glycoprotein 120</fullName>
            <shortName evidence="33">gp120</shortName>
        </alternativeName>
    </component>
    <component>
        <recommendedName>
            <fullName evidence="33">Transmembrane protein gp41</fullName>
            <shortName evidence="33">TM</shortName>
        </recommendedName>
        <alternativeName>
            <fullName evidence="33">Glycoprotein 41</fullName>
            <shortName evidence="33">gp41</shortName>
        </alternativeName>
    </component>
</protein>
<dbReference type="FunFam" id="1.20.5.490:FF:000001">
    <property type="entry name" value="Envelope glycoprotein gp160"/>
    <property type="match status" value="1"/>
</dbReference>
<dbReference type="Gene3D" id="1.10.287.210">
    <property type="match status" value="1"/>
</dbReference>
<keyword evidence="21 33" id="KW-1164">Virus endocytosis by host</keyword>
<comment type="miscellaneous">
    <text evidence="33">HIV-1 lineages are divided in three main groups, M (for Major), O (for Outlier), and N (for New, or Non-M, Non-O). The vast majority of strains found worldwide belong to the group M. Group O seems to be endemic to and largely confined to Cameroon and neighboring countries in West Central Africa, where these viruses represent a small minority of HIV-1 strains. The group N is represented by a limited number of isolates from Cameroonian persons. The group M is further subdivided in 9 clades or subtypes (A to D, F to H, J and K).</text>
</comment>
<keyword evidence="28 33" id="KW-0325">Glycoprotein</keyword>
<dbReference type="FunFam" id="2.170.40.20:FF:000001">
    <property type="entry name" value="Envelope glycoprotein gp160"/>
    <property type="match status" value="1"/>
</dbReference>
<comment type="function">
    <text evidence="33">Transmembrane protein gp41: Acts as a class I viral fusion protein. Under the current model, the protein has at least 3 conformational states: pre-fusion native state, pre-hairpin intermediate state, and post-fusion hairpin state. During fusion of viral and target intracellular membranes, the coiled coil regions (heptad repeats) assume a trimer-of-hairpins structure, positioning the fusion peptide in close proximity to the C-terminal region of the ectodomain. The formation of this structure appears to drive apposition and subsequent fusion of viral and target cell membranes. Complete fusion occurs in host cell endosomes and is dynamin-dependent, however some lipid transfer might occur at the plasma membrane. The virus undergoes clathrin-dependent internalization long before endosomal fusion, thus minimizing the surface exposure of conserved viral epitopes during fusion and reducing the efficacy of inhibitors targeting these epitopes. Membranes fusion leads to delivery of the nucleocapsid into the cytoplasm.</text>
</comment>
<keyword evidence="22 33" id="KW-1133">Transmembrane helix</keyword>
<keyword evidence="13 33" id="KW-0165">Cleavage on pair of basic residues</keyword>
<feature type="region of interest" description="CD4-binding loop" evidence="33">
    <location>
        <begin position="361"/>
        <end position="371"/>
    </location>
</feature>
<evidence type="ECO:0000256" key="22">
    <source>
        <dbReference type="ARBA" id="ARBA00022989"/>
    </source>
</evidence>
<evidence type="ECO:0000256" key="17">
    <source>
        <dbReference type="ARBA" id="ARBA00022804"/>
    </source>
</evidence>
<feature type="region of interest" description="Immunosuppression" evidence="33">
    <location>
        <begin position="567"/>
        <end position="585"/>
    </location>
</feature>
<comment type="similarity">
    <text evidence="33">Belongs to the HIV-1 env protein family.</text>
</comment>
<feature type="chain" id="PRO_5023217804" description="Transmembrane protein gp41" evidence="33">
    <location>
        <begin position="505"/>
        <end position="849"/>
    </location>
</feature>
<evidence type="ECO:0000256" key="30">
    <source>
        <dbReference type="ARBA" id="ARBA00023288"/>
    </source>
</evidence>
<keyword evidence="17 33" id="KW-1161">Viral attachment to host cell</keyword>
<keyword evidence="19 33" id="KW-1043">Host membrane</keyword>
<feature type="region of interest" description="Disordered" evidence="35">
    <location>
        <begin position="712"/>
        <end position="734"/>
    </location>
</feature>
<comment type="domain">
    <text evidence="33">The membrane proximal external region (MPER) present in gp41 is a tryptophan-rich region recognized by the antibodies 2F5, Z13, and 4E10. MPER seems to play a role in fusion.</text>
</comment>
<dbReference type="InterPro" id="IPR000777">
    <property type="entry name" value="HIV1_Gp120"/>
</dbReference>
<evidence type="ECO:0000256" key="10">
    <source>
        <dbReference type="ARBA" id="ARBA00022570"/>
    </source>
</evidence>
<keyword evidence="16 33" id="KW-0732">Signal</keyword>
<dbReference type="HAMAP" id="MF_04083">
    <property type="entry name" value="HIV_ENV"/>
    <property type="match status" value="1"/>
</dbReference>
<keyword evidence="25 33" id="KW-0472">Membrane</keyword>
<feature type="disulfide bond" evidence="33">
    <location>
        <begin position="591"/>
        <end position="597"/>
    </location>
</feature>
<feature type="domain" description="Retroviral envelope protein GP41-like" evidence="37">
    <location>
        <begin position="523"/>
        <end position="712"/>
    </location>
</feature>
<feature type="disulfide bond" evidence="33">
    <location>
        <begin position="225"/>
        <end position="236"/>
    </location>
</feature>
<dbReference type="SUPFAM" id="SSF56502">
    <property type="entry name" value="gp120 core"/>
    <property type="match status" value="2"/>
</dbReference>
<keyword evidence="27 33" id="KW-1015">Disulfide bond</keyword>
<comment type="subcellular location">
    <molecule>Transmembrane protein gp41</molecule>
    <subcellularLocation>
        <location evidence="33">Virion membrane</location>
        <topology evidence="33">Single-pass type I membrane protein</topology>
    </subcellularLocation>
    <subcellularLocation>
        <location evidence="33">Host cell membrane</location>
        <topology evidence="33">Single-pass type I membrane protein</topology>
    </subcellularLocation>
    <subcellularLocation>
        <location evidence="33">Host endosome membrane</location>
        <topology evidence="33">Single-pass type I membrane protein</topology>
    </subcellularLocation>
    <text evidence="33">It is probably concentrated at the site of budding and incorporated into the virions possibly by contacts between the cytoplasmic tail of Env and the N-terminus of Gag.</text>
</comment>
<dbReference type="FunFam" id="2.170.40.20:FF:000003">
    <property type="entry name" value="Envelope glycoprotein gp160"/>
    <property type="match status" value="1"/>
</dbReference>
<dbReference type="GO" id="GO:0019064">
    <property type="term" value="P:fusion of virus membrane with host plasma membrane"/>
    <property type="evidence" value="ECO:0007669"/>
    <property type="project" value="UniProtKB-UniRule"/>
</dbReference>
<dbReference type="GO" id="GO:0052031">
    <property type="term" value="P:symbiont-mediated perturbation of host defense response"/>
    <property type="evidence" value="ECO:0007669"/>
    <property type="project" value="UniProtKB-UniRule"/>
</dbReference>
<evidence type="ECO:0000256" key="15">
    <source>
        <dbReference type="ARBA" id="ARBA00022703"/>
    </source>
</evidence>
<keyword evidence="18 33" id="KW-0946">Virion</keyword>
<dbReference type="GO" id="GO:0055036">
    <property type="term" value="C:virion membrane"/>
    <property type="evidence" value="ECO:0007669"/>
    <property type="project" value="UniProtKB-SubCell"/>
</dbReference>
<evidence type="ECO:0000256" key="32">
    <source>
        <dbReference type="ARBA" id="ARBA00062028"/>
    </source>
</evidence>
<evidence type="ECO:0000256" key="28">
    <source>
        <dbReference type="ARBA" id="ARBA00023180"/>
    </source>
</evidence>
<keyword evidence="12 33" id="KW-1162">Viral penetration into host cytoplasm</keyword>
<evidence type="ECO:0000256" key="19">
    <source>
        <dbReference type="ARBA" id="ARBA00022870"/>
    </source>
</evidence>
<feature type="transmembrane region" description="Helical" evidence="34">
    <location>
        <begin position="671"/>
        <end position="698"/>
    </location>
</feature>